<name>A0A428X698_AMYBA</name>
<keyword evidence="1" id="KW-0732">Signal</keyword>
<dbReference type="EMBL" id="QHHU01000001">
    <property type="protein sequence ID" value="RSM50836.1"/>
    <property type="molecule type" value="Genomic_DNA"/>
</dbReference>
<dbReference type="SUPFAM" id="SSF141072">
    <property type="entry name" value="CalX-like"/>
    <property type="match status" value="2"/>
</dbReference>
<dbReference type="Pfam" id="PF03160">
    <property type="entry name" value="Calx-beta"/>
    <property type="match status" value="1"/>
</dbReference>
<sequence length="259" mass="25757">MLAAVVLLLGPGTAVPTGAVAPGCGPASVAVADRTLYEGTPAAGERSPAYTTFEFTVSVTAAAGCAPTGSVAYKTEDGSPGATTPDDYVPAEGRLSWTGDSSSRTIAVQVVKDAAAEPNEPFLLRLSDPVGLVLADDLAAGGILDDDGGVGLPIMVSTDGGKICWHVCTVGVQLGGGPAKAPVTVHYRTLALGTGEPAYVPVKDAMVTIPPGASGGSAVVKLLDGNPGQTESRFVLELFAPSAGTLGNARTEVTIKPGG</sequence>
<organism evidence="5 6">
    <name type="scientific">Amycolatopsis balhimycina DSM 5908</name>
    <dbReference type="NCBI Taxonomy" id="1081091"/>
    <lineage>
        <taxon>Bacteria</taxon>
        <taxon>Bacillati</taxon>
        <taxon>Actinomycetota</taxon>
        <taxon>Actinomycetes</taxon>
        <taxon>Pseudonocardiales</taxon>
        <taxon>Pseudonocardiaceae</taxon>
        <taxon>Amycolatopsis</taxon>
    </lineage>
</organism>
<evidence type="ECO:0000313" key="5">
    <source>
        <dbReference type="EMBL" id="RSM50836.1"/>
    </source>
</evidence>
<dbReference type="GO" id="GO:0007154">
    <property type="term" value="P:cell communication"/>
    <property type="evidence" value="ECO:0007669"/>
    <property type="project" value="InterPro"/>
</dbReference>
<dbReference type="InterPro" id="IPR038081">
    <property type="entry name" value="CalX-like_sf"/>
</dbReference>
<dbReference type="GO" id="GO:0016020">
    <property type="term" value="C:membrane"/>
    <property type="evidence" value="ECO:0007669"/>
    <property type="project" value="InterPro"/>
</dbReference>
<evidence type="ECO:0000256" key="1">
    <source>
        <dbReference type="ARBA" id="ARBA00022729"/>
    </source>
</evidence>
<evidence type="ECO:0000313" key="6">
    <source>
        <dbReference type="Proteomes" id="UP000286716"/>
    </source>
</evidence>
<evidence type="ECO:0000256" key="2">
    <source>
        <dbReference type="ARBA" id="ARBA00022737"/>
    </source>
</evidence>
<dbReference type="InterPro" id="IPR003644">
    <property type="entry name" value="Calx_beta"/>
</dbReference>
<proteinExistence type="predicted"/>
<gene>
    <name evidence="5" type="ORF">DMA12_01445</name>
</gene>
<evidence type="ECO:0000259" key="4">
    <source>
        <dbReference type="Pfam" id="PF03160"/>
    </source>
</evidence>
<feature type="domain" description="Calx-beta" evidence="4">
    <location>
        <begin position="51"/>
        <end position="130"/>
    </location>
</feature>
<comment type="caution">
    <text evidence="5">The sequence shown here is derived from an EMBL/GenBank/DDBJ whole genome shotgun (WGS) entry which is preliminary data.</text>
</comment>
<keyword evidence="3" id="KW-0106">Calcium</keyword>
<evidence type="ECO:0000256" key="3">
    <source>
        <dbReference type="ARBA" id="ARBA00022837"/>
    </source>
</evidence>
<keyword evidence="6" id="KW-1185">Reference proteome</keyword>
<protein>
    <submittedName>
        <fullName evidence="5">Sodium:calcium exchanger</fullName>
    </submittedName>
</protein>
<dbReference type="Gene3D" id="2.60.40.2030">
    <property type="match status" value="2"/>
</dbReference>
<keyword evidence="2" id="KW-0677">Repeat</keyword>
<dbReference type="Proteomes" id="UP000286716">
    <property type="component" value="Unassembled WGS sequence"/>
</dbReference>
<dbReference type="OrthoDB" id="3605209at2"/>
<reference evidence="5 6" key="1">
    <citation type="submission" date="2018-05" db="EMBL/GenBank/DDBJ databases">
        <title>Evolution of GPA BGCs.</title>
        <authorList>
            <person name="Waglechner N."/>
            <person name="Wright G.D."/>
        </authorList>
    </citation>
    <scope>NUCLEOTIDE SEQUENCE [LARGE SCALE GENOMIC DNA]</scope>
    <source>
        <strain evidence="5 6">DSM 5908</strain>
    </source>
</reference>
<dbReference type="AlphaFoldDB" id="A0A428X698"/>
<accession>A0A428X698</accession>